<evidence type="ECO:0000259" key="3">
    <source>
        <dbReference type="PROSITE" id="PS50850"/>
    </source>
</evidence>
<dbReference type="Gene3D" id="1.20.1250.20">
    <property type="entry name" value="MFS general substrate transporter like domains"/>
    <property type="match status" value="2"/>
</dbReference>
<organism evidence="4 5">
    <name type="scientific">Mytilus galloprovincialis</name>
    <name type="common">Mediterranean mussel</name>
    <dbReference type="NCBI Taxonomy" id="29158"/>
    <lineage>
        <taxon>Eukaryota</taxon>
        <taxon>Metazoa</taxon>
        <taxon>Spiralia</taxon>
        <taxon>Lophotrochozoa</taxon>
        <taxon>Mollusca</taxon>
        <taxon>Bivalvia</taxon>
        <taxon>Autobranchia</taxon>
        <taxon>Pteriomorphia</taxon>
        <taxon>Mytilida</taxon>
        <taxon>Mytiloidea</taxon>
        <taxon>Mytilidae</taxon>
        <taxon>Mytilinae</taxon>
        <taxon>Mytilus</taxon>
    </lineage>
</organism>
<dbReference type="InterPro" id="IPR011701">
    <property type="entry name" value="MFS"/>
</dbReference>
<gene>
    <name evidence="4" type="ORF">MGAL_10B062957</name>
</gene>
<feature type="transmembrane region" description="Helical" evidence="2">
    <location>
        <begin position="272"/>
        <end position="294"/>
    </location>
</feature>
<dbReference type="InterPro" id="IPR020846">
    <property type="entry name" value="MFS_dom"/>
</dbReference>
<feature type="non-terminal residue" evidence="4">
    <location>
        <position position="1"/>
    </location>
</feature>
<evidence type="ECO:0000256" key="2">
    <source>
        <dbReference type="SAM" id="Phobius"/>
    </source>
</evidence>
<accession>A0A8B6GCR6</accession>
<comment type="caution">
    <text evidence="4">The sequence shown here is derived from an EMBL/GenBank/DDBJ whole genome shotgun (WGS) entry which is preliminary data.</text>
</comment>
<dbReference type="AlphaFoldDB" id="A0A8B6GCR6"/>
<keyword evidence="2" id="KW-0472">Membrane</keyword>
<keyword evidence="2" id="KW-0812">Transmembrane</keyword>
<evidence type="ECO:0000313" key="5">
    <source>
        <dbReference type="Proteomes" id="UP000596742"/>
    </source>
</evidence>
<feature type="transmembrane region" description="Helical" evidence="2">
    <location>
        <begin position="75"/>
        <end position="95"/>
    </location>
</feature>
<feature type="transmembrane region" description="Helical" evidence="2">
    <location>
        <begin position="43"/>
        <end position="63"/>
    </location>
</feature>
<protein>
    <submittedName>
        <fullName evidence="4">MFS transporter, MCP family, solute carrier family 16 (Monocarboxylic acid transporters), member 3</fullName>
    </submittedName>
</protein>
<feature type="transmembrane region" description="Helical" evidence="2">
    <location>
        <begin position="18"/>
        <end position="37"/>
    </location>
</feature>
<feature type="transmembrane region" description="Helical" evidence="2">
    <location>
        <begin position="215"/>
        <end position="235"/>
    </location>
</feature>
<evidence type="ECO:0000256" key="1">
    <source>
        <dbReference type="ARBA" id="ARBA00004141"/>
    </source>
</evidence>
<keyword evidence="2" id="KW-1133">Transmembrane helix</keyword>
<name>A0A8B6GCR6_MYTGA</name>
<dbReference type="InterPro" id="IPR036259">
    <property type="entry name" value="MFS_trans_sf"/>
</dbReference>
<dbReference type="EMBL" id="UYJE01008240">
    <property type="protein sequence ID" value="VDI62305.1"/>
    <property type="molecule type" value="Genomic_DNA"/>
</dbReference>
<dbReference type="Pfam" id="PF07690">
    <property type="entry name" value="MFS_1"/>
    <property type="match status" value="1"/>
</dbReference>
<sequence length="357" mass="39069">MQGPLSGYLIEKFDERKVAIAGSVIAGIGLTSSAFVTSVPALILTYGIISGVGCGLAFMPGSVAVAKYFTNHRHLALAIASSGGGIGSFAFPPFIQMLNEYYTWRGMFLILGGITLNICVFGLILRPLAKVSPKKNQQKSKNNKLQQSFDRKNLKTKMMNEERIRFLDRHSYLKIVSFYVLMANSFMYQFGASIILGHLQAYAVYHLGFTTQNAAILYTISGVMVLVFKLLHGVFANISHVQIFRPIYQYIFFYAIGGIATIFLTFDSQYGVYFSSAIFGMSYAACGGSLIPAIVIDISGVESFGVAYGIVLLCLSIGQLVGAPIAGKRGFCFYLDNRRMSGKGHRQEIIMLSLTAI</sequence>
<comment type="subcellular location">
    <subcellularLocation>
        <location evidence="1">Membrane</location>
        <topology evidence="1">Multi-pass membrane protein</topology>
    </subcellularLocation>
</comment>
<feature type="transmembrane region" description="Helical" evidence="2">
    <location>
        <begin position="306"/>
        <end position="326"/>
    </location>
</feature>
<dbReference type="PROSITE" id="PS50850">
    <property type="entry name" value="MFS"/>
    <property type="match status" value="1"/>
</dbReference>
<dbReference type="GO" id="GO:0008028">
    <property type="term" value="F:monocarboxylic acid transmembrane transporter activity"/>
    <property type="evidence" value="ECO:0007669"/>
    <property type="project" value="TreeGrafter"/>
</dbReference>
<dbReference type="SUPFAM" id="SSF103473">
    <property type="entry name" value="MFS general substrate transporter"/>
    <property type="match status" value="1"/>
</dbReference>
<keyword evidence="5" id="KW-1185">Reference proteome</keyword>
<dbReference type="GO" id="GO:0016020">
    <property type="term" value="C:membrane"/>
    <property type="evidence" value="ECO:0007669"/>
    <property type="project" value="UniProtKB-SubCell"/>
</dbReference>
<evidence type="ECO:0000313" key="4">
    <source>
        <dbReference type="EMBL" id="VDI62305.1"/>
    </source>
</evidence>
<feature type="transmembrane region" description="Helical" evidence="2">
    <location>
        <begin position="107"/>
        <end position="129"/>
    </location>
</feature>
<feature type="domain" description="Major facilitator superfamily (MFS) profile" evidence="3">
    <location>
        <begin position="1"/>
        <end position="357"/>
    </location>
</feature>
<dbReference type="PANTHER" id="PTHR11360:SF284">
    <property type="entry name" value="EG:103B4.3 PROTEIN-RELATED"/>
    <property type="match status" value="1"/>
</dbReference>
<proteinExistence type="predicted"/>
<dbReference type="Proteomes" id="UP000596742">
    <property type="component" value="Unassembled WGS sequence"/>
</dbReference>
<dbReference type="OrthoDB" id="10060767at2759"/>
<dbReference type="PANTHER" id="PTHR11360">
    <property type="entry name" value="MONOCARBOXYLATE TRANSPORTER"/>
    <property type="match status" value="1"/>
</dbReference>
<feature type="transmembrane region" description="Helical" evidence="2">
    <location>
        <begin position="247"/>
        <end position="266"/>
    </location>
</feature>
<reference evidence="4" key="1">
    <citation type="submission" date="2018-11" db="EMBL/GenBank/DDBJ databases">
        <authorList>
            <person name="Alioto T."/>
            <person name="Alioto T."/>
        </authorList>
    </citation>
    <scope>NUCLEOTIDE SEQUENCE</scope>
</reference>
<feature type="transmembrane region" description="Helical" evidence="2">
    <location>
        <begin position="172"/>
        <end position="195"/>
    </location>
</feature>
<dbReference type="InterPro" id="IPR050327">
    <property type="entry name" value="Proton-linked_MCT"/>
</dbReference>